<organism evidence="2 3">
    <name type="scientific">Luteolibacter algae</name>
    <dbReference type="NCBI Taxonomy" id="454151"/>
    <lineage>
        <taxon>Bacteria</taxon>
        <taxon>Pseudomonadati</taxon>
        <taxon>Verrucomicrobiota</taxon>
        <taxon>Verrucomicrobiia</taxon>
        <taxon>Verrucomicrobiales</taxon>
        <taxon>Verrucomicrobiaceae</taxon>
        <taxon>Luteolibacter</taxon>
    </lineage>
</organism>
<keyword evidence="1" id="KW-0472">Membrane</keyword>
<proteinExistence type="predicted"/>
<evidence type="ECO:0000256" key="1">
    <source>
        <dbReference type="SAM" id="Phobius"/>
    </source>
</evidence>
<evidence type="ECO:0000313" key="3">
    <source>
        <dbReference type="Proteomes" id="UP001597375"/>
    </source>
</evidence>
<dbReference type="Proteomes" id="UP001597375">
    <property type="component" value="Unassembled WGS sequence"/>
</dbReference>
<feature type="transmembrane region" description="Helical" evidence="1">
    <location>
        <begin position="47"/>
        <end position="74"/>
    </location>
</feature>
<accession>A0ABW5D8C5</accession>
<dbReference type="EMBL" id="JBHUIT010000026">
    <property type="protein sequence ID" value="MFD2257302.1"/>
    <property type="molecule type" value="Genomic_DNA"/>
</dbReference>
<sequence length="98" mass="10994">MSDKNFTESRSRQIFVGVGIILTFTVVIVSFLAFWRKVPGVLGEGLGMVAGIISTPFFMEASFFVMGMIIVVAVNTWRRHKGGDELIYLNEKDYPDDL</sequence>
<keyword evidence="1" id="KW-1133">Transmembrane helix</keyword>
<protein>
    <submittedName>
        <fullName evidence="2">Uncharacterized protein</fullName>
    </submittedName>
</protein>
<comment type="caution">
    <text evidence="2">The sequence shown here is derived from an EMBL/GenBank/DDBJ whole genome shotgun (WGS) entry which is preliminary data.</text>
</comment>
<reference evidence="3" key="1">
    <citation type="journal article" date="2019" name="Int. J. Syst. Evol. Microbiol.">
        <title>The Global Catalogue of Microorganisms (GCM) 10K type strain sequencing project: providing services to taxonomists for standard genome sequencing and annotation.</title>
        <authorList>
            <consortium name="The Broad Institute Genomics Platform"/>
            <consortium name="The Broad Institute Genome Sequencing Center for Infectious Disease"/>
            <person name="Wu L."/>
            <person name="Ma J."/>
        </authorList>
    </citation>
    <scope>NUCLEOTIDE SEQUENCE [LARGE SCALE GENOMIC DNA]</scope>
    <source>
        <strain evidence="3">CGMCC 4.7106</strain>
    </source>
</reference>
<name>A0ABW5D8C5_9BACT</name>
<evidence type="ECO:0000313" key="2">
    <source>
        <dbReference type="EMBL" id="MFD2257302.1"/>
    </source>
</evidence>
<keyword evidence="3" id="KW-1185">Reference proteome</keyword>
<gene>
    <name evidence="2" type="ORF">ACFSSA_11505</name>
</gene>
<keyword evidence="1" id="KW-0812">Transmembrane</keyword>
<dbReference type="RefSeq" id="WP_386820588.1">
    <property type="nucleotide sequence ID" value="NZ_JBHUIT010000026.1"/>
</dbReference>
<feature type="transmembrane region" description="Helical" evidence="1">
    <location>
        <begin position="14"/>
        <end position="35"/>
    </location>
</feature>